<sequence length="155" mass="16803">MRRRWAAGIAVVATLGALSACSDDTDAYCDELEKVSEPFADLSAGDFSQIDQVMDDMTALEEKAPEEIQDDWQTFGSTIRELQAAVEDEGLTIAEMIELAQQPDLSEEDQAKLIAVDDALSDLDLEAVGTASAEISEHAEQTCDLDLEGTTDDQQ</sequence>
<reference evidence="3 4" key="1">
    <citation type="submission" date="2019-07" db="EMBL/GenBank/DDBJ databases">
        <authorList>
            <person name="Zhao L.H."/>
        </authorList>
    </citation>
    <scope>NUCLEOTIDE SEQUENCE [LARGE SCALE GENOMIC DNA]</scope>
    <source>
        <strain evidence="3 4">Co35</strain>
    </source>
</reference>
<keyword evidence="2" id="KW-0732">Signal</keyword>
<feature type="compositionally biased region" description="Acidic residues" evidence="1">
    <location>
        <begin position="143"/>
        <end position="155"/>
    </location>
</feature>
<evidence type="ECO:0000256" key="1">
    <source>
        <dbReference type="SAM" id="MobiDB-lite"/>
    </source>
</evidence>
<dbReference type="Proteomes" id="UP000316988">
    <property type="component" value="Unassembled WGS sequence"/>
</dbReference>
<comment type="caution">
    <text evidence="3">The sequence shown here is derived from an EMBL/GenBank/DDBJ whole genome shotgun (WGS) entry which is preliminary data.</text>
</comment>
<gene>
    <name evidence="3" type="ORF">FNM00_13405</name>
</gene>
<keyword evidence="4" id="KW-1185">Reference proteome</keyword>
<dbReference type="RefSeq" id="WP_143914052.1">
    <property type="nucleotide sequence ID" value="NZ_VLNT01000011.1"/>
</dbReference>
<feature type="region of interest" description="Disordered" evidence="1">
    <location>
        <begin position="134"/>
        <end position="155"/>
    </location>
</feature>
<feature type="chain" id="PRO_5038906937" description="Lipoprotein" evidence="2">
    <location>
        <begin position="23"/>
        <end position="155"/>
    </location>
</feature>
<dbReference type="PROSITE" id="PS51257">
    <property type="entry name" value="PROKAR_LIPOPROTEIN"/>
    <property type="match status" value="1"/>
</dbReference>
<dbReference type="AlphaFoldDB" id="A0A554S6X2"/>
<feature type="signal peptide" evidence="2">
    <location>
        <begin position="1"/>
        <end position="22"/>
    </location>
</feature>
<evidence type="ECO:0000313" key="3">
    <source>
        <dbReference type="EMBL" id="TSD62108.1"/>
    </source>
</evidence>
<name>A0A554S6X2_9ACTN</name>
<protein>
    <recommendedName>
        <fullName evidence="5">Lipoprotein</fullName>
    </recommendedName>
</protein>
<accession>A0A554S6X2</accession>
<dbReference type="EMBL" id="VLNT01000011">
    <property type="protein sequence ID" value="TSD62108.1"/>
    <property type="molecule type" value="Genomic_DNA"/>
</dbReference>
<proteinExistence type="predicted"/>
<organism evidence="3 4">
    <name type="scientific">Aeromicrobium piscarium</name>
    <dbReference type="NCBI Taxonomy" id="2590901"/>
    <lineage>
        <taxon>Bacteria</taxon>
        <taxon>Bacillati</taxon>
        <taxon>Actinomycetota</taxon>
        <taxon>Actinomycetes</taxon>
        <taxon>Propionibacteriales</taxon>
        <taxon>Nocardioidaceae</taxon>
        <taxon>Aeromicrobium</taxon>
    </lineage>
</organism>
<evidence type="ECO:0000313" key="4">
    <source>
        <dbReference type="Proteomes" id="UP000316988"/>
    </source>
</evidence>
<evidence type="ECO:0008006" key="5">
    <source>
        <dbReference type="Google" id="ProtNLM"/>
    </source>
</evidence>
<dbReference type="OrthoDB" id="3747275at2"/>
<evidence type="ECO:0000256" key="2">
    <source>
        <dbReference type="SAM" id="SignalP"/>
    </source>
</evidence>